<dbReference type="InterPro" id="IPR025241">
    <property type="entry name" value="DUF4190"/>
</dbReference>
<keyword evidence="1" id="KW-0812">Transmembrane</keyword>
<keyword evidence="1" id="KW-0472">Membrane</keyword>
<keyword evidence="4" id="KW-1185">Reference proteome</keyword>
<name>A0ABP7ZPI7_9MICO</name>
<sequence length="81" mass="8313">MTAIQPSPRINTLAIISIITAVVFAPLGIALGIAALLQTKKRGERGRGLAIAAIVIGGALIVLSSLSMAFWVGSSPTSYHV</sequence>
<evidence type="ECO:0000259" key="2">
    <source>
        <dbReference type="Pfam" id="PF13828"/>
    </source>
</evidence>
<reference evidence="4" key="1">
    <citation type="journal article" date="2019" name="Int. J. Syst. Evol. Microbiol.">
        <title>The Global Catalogue of Microorganisms (GCM) 10K type strain sequencing project: providing services to taxonomists for standard genome sequencing and annotation.</title>
        <authorList>
            <consortium name="The Broad Institute Genomics Platform"/>
            <consortium name="The Broad Institute Genome Sequencing Center for Infectious Disease"/>
            <person name="Wu L."/>
            <person name="Ma J."/>
        </authorList>
    </citation>
    <scope>NUCLEOTIDE SEQUENCE [LARGE SCALE GENOMIC DNA]</scope>
    <source>
        <strain evidence="4">JCM 17591</strain>
    </source>
</reference>
<evidence type="ECO:0000256" key="1">
    <source>
        <dbReference type="SAM" id="Phobius"/>
    </source>
</evidence>
<evidence type="ECO:0000313" key="3">
    <source>
        <dbReference type="EMBL" id="GAA4167323.1"/>
    </source>
</evidence>
<feature type="domain" description="DUF4190" evidence="2">
    <location>
        <begin position="14"/>
        <end position="65"/>
    </location>
</feature>
<dbReference type="Pfam" id="PF13828">
    <property type="entry name" value="DUF4190"/>
    <property type="match status" value="1"/>
</dbReference>
<dbReference type="EMBL" id="BAABBW010000001">
    <property type="protein sequence ID" value="GAA4167323.1"/>
    <property type="molecule type" value="Genomic_DNA"/>
</dbReference>
<organism evidence="3 4">
    <name type="scientific">Gryllotalpicola koreensis</name>
    <dbReference type="NCBI Taxonomy" id="993086"/>
    <lineage>
        <taxon>Bacteria</taxon>
        <taxon>Bacillati</taxon>
        <taxon>Actinomycetota</taxon>
        <taxon>Actinomycetes</taxon>
        <taxon>Micrococcales</taxon>
        <taxon>Microbacteriaceae</taxon>
        <taxon>Gryllotalpicola</taxon>
    </lineage>
</organism>
<protein>
    <recommendedName>
        <fullName evidence="2">DUF4190 domain-containing protein</fullName>
    </recommendedName>
</protein>
<keyword evidence="1" id="KW-1133">Transmembrane helix</keyword>
<feature type="transmembrane region" description="Helical" evidence="1">
    <location>
        <begin position="49"/>
        <end position="72"/>
    </location>
</feature>
<accession>A0ABP7ZPI7</accession>
<gene>
    <name evidence="3" type="ORF">GCM10022287_00630</name>
</gene>
<evidence type="ECO:0000313" key="4">
    <source>
        <dbReference type="Proteomes" id="UP001501079"/>
    </source>
</evidence>
<feature type="transmembrane region" description="Helical" evidence="1">
    <location>
        <begin position="12"/>
        <end position="37"/>
    </location>
</feature>
<proteinExistence type="predicted"/>
<dbReference type="Proteomes" id="UP001501079">
    <property type="component" value="Unassembled WGS sequence"/>
</dbReference>
<dbReference type="RefSeq" id="WP_344751244.1">
    <property type="nucleotide sequence ID" value="NZ_BAABBW010000001.1"/>
</dbReference>
<comment type="caution">
    <text evidence="3">The sequence shown here is derived from an EMBL/GenBank/DDBJ whole genome shotgun (WGS) entry which is preliminary data.</text>
</comment>